<proteinExistence type="predicted"/>
<evidence type="ECO:0000313" key="5">
    <source>
        <dbReference type="Proteomes" id="UP000320762"/>
    </source>
</evidence>
<dbReference type="OrthoDB" id="276151at2759"/>
<keyword evidence="3" id="KW-0949">S-adenosyl-L-methionine</keyword>
<dbReference type="GO" id="GO:0032259">
    <property type="term" value="P:methylation"/>
    <property type="evidence" value="ECO:0007669"/>
    <property type="project" value="UniProtKB-KW"/>
</dbReference>
<gene>
    <name evidence="4" type="ORF">BD626DRAFT_514874</name>
</gene>
<feature type="non-terminal residue" evidence="4">
    <location>
        <position position="69"/>
    </location>
</feature>
<dbReference type="PROSITE" id="PS51585">
    <property type="entry name" value="SAM_MT_TPMT"/>
    <property type="match status" value="1"/>
</dbReference>
<dbReference type="GO" id="GO:0008757">
    <property type="term" value="F:S-adenosylmethionine-dependent methyltransferase activity"/>
    <property type="evidence" value="ECO:0007669"/>
    <property type="project" value="InterPro"/>
</dbReference>
<dbReference type="Proteomes" id="UP000320762">
    <property type="component" value="Unassembled WGS sequence"/>
</dbReference>
<name>A0A550BY73_9AGAR</name>
<dbReference type="STRING" id="97359.A0A550BY73"/>
<dbReference type="InterPro" id="IPR029063">
    <property type="entry name" value="SAM-dependent_MTases_sf"/>
</dbReference>
<dbReference type="EMBL" id="VDMD01000047">
    <property type="protein sequence ID" value="TRM57473.1"/>
    <property type="molecule type" value="Genomic_DNA"/>
</dbReference>
<evidence type="ECO:0000256" key="3">
    <source>
        <dbReference type="ARBA" id="ARBA00022691"/>
    </source>
</evidence>
<keyword evidence="2" id="KW-0808">Transferase</keyword>
<evidence type="ECO:0000313" key="4">
    <source>
        <dbReference type="EMBL" id="TRM57473.1"/>
    </source>
</evidence>
<evidence type="ECO:0000256" key="2">
    <source>
        <dbReference type="ARBA" id="ARBA00022679"/>
    </source>
</evidence>
<evidence type="ECO:0000256" key="1">
    <source>
        <dbReference type="ARBA" id="ARBA00022603"/>
    </source>
</evidence>
<dbReference type="AlphaFoldDB" id="A0A550BY73"/>
<sequence length="69" mass="7376">MKVRQIITEDPQHVTPWDGGKTQVALKELVESGDVDFPRGKEKTALVPGCGSGYEAVYLATELGVTTTG</sequence>
<dbReference type="Gene3D" id="3.40.50.150">
    <property type="entry name" value="Vaccinia Virus protein VP39"/>
    <property type="match status" value="1"/>
</dbReference>
<protein>
    <submittedName>
        <fullName evidence="4">Uncharacterized protein</fullName>
    </submittedName>
</protein>
<keyword evidence="1" id="KW-0489">Methyltransferase</keyword>
<keyword evidence="5" id="KW-1185">Reference proteome</keyword>
<dbReference type="SUPFAM" id="SSF53335">
    <property type="entry name" value="S-adenosyl-L-methionine-dependent methyltransferases"/>
    <property type="match status" value="1"/>
</dbReference>
<comment type="caution">
    <text evidence="4">The sequence shown here is derived from an EMBL/GenBank/DDBJ whole genome shotgun (WGS) entry which is preliminary data.</text>
</comment>
<dbReference type="InterPro" id="IPR008854">
    <property type="entry name" value="TPMT"/>
</dbReference>
<reference evidence="4 5" key="1">
    <citation type="journal article" date="2019" name="New Phytol.">
        <title>Comparative genomics reveals unique wood-decay strategies and fruiting body development in the Schizophyllaceae.</title>
        <authorList>
            <person name="Almasi E."/>
            <person name="Sahu N."/>
            <person name="Krizsan K."/>
            <person name="Balint B."/>
            <person name="Kovacs G.M."/>
            <person name="Kiss B."/>
            <person name="Cseklye J."/>
            <person name="Drula E."/>
            <person name="Henrissat B."/>
            <person name="Nagy I."/>
            <person name="Chovatia M."/>
            <person name="Adam C."/>
            <person name="LaButti K."/>
            <person name="Lipzen A."/>
            <person name="Riley R."/>
            <person name="Grigoriev I.V."/>
            <person name="Nagy L.G."/>
        </authorList>
    </citation>
    <scope>NUCLEOTIDE SEQUENCE [LARGE SCALE GENOMIC DNA]</scope>
    <source>
        <strain evidence="4 5">NL-1724</strain>
    </source>
</reference>
<accession>A0A550BY73</accession>
<organism evidence="4 5">
    <name type="scientific">Schizophyllum amplum</name>
    <dbReference type="NCBI Taxonomy" id="97359"/>
    <lineage>
        <taxon>Eukaryota</taxon>
        <taxon>Fungi</taxon>
        <taxon>Dikarya</taxon>
        <taxon>Basidiomycota</taxon>
        <taxon>Agaricomycotina</taxon>
        <taxon>Agaricomycetes</taxon>
        <taxon>Agaricomycetidae</taxon>
        <taxon>Agaricales</taxon>
        <taxon>Schizophyllaceae</taxon>
        <taxon>Schizophyllum</taxon>
    </lineage>
</organism>